<comment type="caution">
    <text evidence="13">The sequence shown here is derived from an EMBL/GenBank/DDBJ whole genome shotgun (WGS) entry which is preliminary data.</text>
</comment>
<keyword evidence="4 11" id="KW-0812">Transmembrane</keyword>
<evidence type="ECO:0000256" key="5">
    <source>
        <dbReference type="ARBA" id="ARBA00022741"/>
    </source>
</evidence>
<organism evidence="13 14">
    <name type="scientific">Patulibacter brassicae</name>
    <dbReference type="NCBI Taxonomy" id="1705717"/>
    <lineage>
        <taxon>Bacteria</taxon>
        <taxon>Bacillati</taxon>
        <taxon>Actinomycetota</taxon>
        <taxon>Thermoleophilia</taxon>
        <taxon>Solirubrobacterales</taxon>
        <taxon>Patulibacteraceae</taxon>
        <taxon>Patulibacter</taxon>
    </lineage>
</organism>
<evidence type="ECO:0000256" key="7">
    <source>
        <dbReference type="ARBA" id="ARBA00022958"/>
    </source>
</evidence>
<reference evidence="13 14" key="1">
    <citation type="submission" date="2023-11" db="EMBL/GenBank/DDBJ databases">
        <authorList>
            <person name="Xu M."/>
            <person name="Jiang T."/>
        </authorList>
    </citation>
    <scope>NUCLEOTIDE SEQUENCE [LARGE SCALE GENOMIC DNA]</scope>
    <source>
        <strain evidence="13 14">SD</strain>
    </source>
</reference>
<evidence type="ECO:0000256" key="12">
    <source>
        <dbReference type="SAM" id="MobiDB-lite"/>
    </source>
</evidence>
<evidence type="ECO:0000313" key="14">
    <source>
        <dbReference type="Proteomes" id="UP001277761"/>
    </source>
</evidence>
<evidence type="ECO:0000256" key="2">
    <source>
        <dbReference type="ARBA" id="ARBA00022475"/>
    </source>
</evidence>
<evidence type="ECO:0000313" key="13">
    <source>
        <dbReference type="EMBL" id="MDX8151767.1"/>
    </source>
</evidence>
<keyword evidence="3 11" id="KW-0633">Potassium transport</keyword>
<accession>A0ABU4VIU8</accession>
<evidence type="ECO:0000256" key="8">
    <source>
        <dbReference type="ARBA" id="ARBA00022989"/>
    </source>
</evidence>
<keyword evidence="6 11" id="KW-0067">ATP-binding</keyword>
<proteinExistence type="inferred from homology"/>
<keyword evidence="5 11" id="KW-0547">Nucleotide-binding</keyword>
<evidence type="ECO:0000256" key="10">
    <source>
        <dbReference type="ARBA" id="ARBA00023136"/>
    </source>
</evidence>
<gene>
    <name evidence="11" type="primary">kdpC</name>
    <name evidence="13" type="ORF">SK069_09195</name>
</gene>
<comment type="subcellular location">
    <subcellularLocation>
        <location evidence="11">Cell membrane</location>
        <topology evidence="11">Single-pass membrane protein</topology>
    </subcellularLocation>
</comment>
<dbReference type="PANTHER" id="PTHR30042">
    <property type="entry name" value="POTASSIUM-TRANSPORTING ATPASE C CHAIN"/>
    <property type="match status" value="1"/>
</dbReference>
<sequence>MRKDALSAVLAIALLTVVLGLLYPLAVTGVSQLTMPGRADGSLVHRDGRTVGSALLAQDLRRPVANPDGSPRLDEDGEPVTVPDPRWFQPRPSVTGWSGSATSFSNAGPNAVATRDALVSYRDAYLALERPYSPRLRAADVPVDAATDSASGVDPTISVANARIQARRIAAVRRLPLDRVLVLVADHVDGRDLGVLGEPGVNVLRLNLALDRLAPAATATTTTTDGATR</sequence>
<dbReference type="Pfam" id="PF02669">
    <property type="entry name" value="KdpC"/>
    <property type="match status" value="1"/>
</dbReference>
<keyword evidence="8 11" id="KW-1133">Transmembrane helix</keyword>
<evidence type="ECO:0000256" key="9">
    <source>
        <dbReference type="ARBA" id="ARBA00023065"/>
    </source>
</evidence>
<feature type="region of interest" description="Disordered" evidence="12">
    <location>
        <begin position="58"/>
        <end position="89"/>
    </location>
</feature>
<keyword evidence="14" id="KW-1185">Reference proteome</keyword>
<dbReference type="PANTHER" id="PTHR30042:SF2">
    <property type="entry name" value="POTASSIUM-TRANSPORTING ATPASE KDPC SUBUNIT"/>
    <property type="match status" value="1"/>
</dbReference>
<dbReference type="PIRSF" id="PIRSF001296">
    <property type="entry name" value="K_ATPase_KdpC"/>
    <property type="match status" value="1"/>
</dbReference>
<dbReference type="HAMAP" id="MF_00276">
    <property type="entry name" value="KdpC"/>
    <property type="match status" value="1"/>
</dbReference>
<comment type="similarity">
    <text evidence="11">Belongs to the KdpC family.</text>
</comment>
<evidence type="ECO:0000256" key="4">
    <source>
        <dbReference type="ARBA" id="ARBA00022692"/>
    </source>
</evidence>
<evidence type="ECO:0000256" key="11">
    <source>
        <dbReference type="HAMAP-Rule" id="MF_00276"/>
    </source>
</evidence>
<protein>
    <recommendedName>
        <fullName evidence="11">Potassium-transporting ATPase KdpC subunit</fullName>
    </recommendedName>
    <alternativeName>
        <fullName evidence="11">ATP phosphohydrolase [potassium-transporting] C chain</fullName>
    </alternativeName>
    <alternativeName>
        <fullName evidence="11">Potassium-binding and translocating subunit C</fullName>
    </alternativeName>
    <alternativeName>
        <fullName evidence="11">Potassium-translocating ATPase C chain</fullName>
    </alternativeName>
</protein>
<keyword evidence="2 11" id="KW-1003">Cell membrane</keyword>
<dbReference type="Proteomes" id="UP001277761">
    <property type="component" value="Unassembled WGS sequence"/>
</dbReference>
<dbReference type="RefSeq" id="WP_319953919.1">
    <property type="nucleotide sequence ID" value="NZ_JAXAVX010000003.1"/>
</dbReference>
<evidence type="ECO:0000256" key="6">
    <source>
        <dbReference type="ARBA" id="ARBA00022840"/>
    </source>
</evidence>
<keyword evidence="10 11" id="KW-0472">Membrane</keyword>
<dbReference type="EMBL" id="JAXAVX010000003">
    <property type="protein sequence ID" value="MDX8151767.1"/>
    <property type="molecule type" value="Genomic_DNA"/>
</dbReference>
<name>A0ABU4VIU8_9ACTN</name>
<evidence type="ECO:0000256" key="3">
    <source>
        <dbReference type="ARBA" id="ARBA00022538"/>
    </source>
</evidence>
<keyword evidence="1 11" id="KW-0813">Transport</keyword>
<dbReference type="InterPro" id="IPR003820">
    <property type="entry name" value="KdpC"/>
</dbReference>
<evidence type="ECO:0000256" key="1">
    <source>
        <dbReference type="ARBA" id="ARBA00022448"/>
    </source>
</evidence>
<keyword evidence="7 11" id="KW-0630">Potassium</keyword>
<comment type="subunit">
    <text evidence="11">The system is composed of three essential subunits: KdpA, KdpB and KdpC.</text>
</comment>
<keyword evidence="9 11" id="KW-0406">Ion transport</keyword>
<comment type="function">
    <text evidence="11">Part of the high-affinity ATP-driven potassium transport (or Kdp) system, which catalyzes the hydrolysis of ATP coupled with the electrogenic transport of potassium into the cytoplasm. This subunit acts as a catalytic chaperone that increases the ATP-binding affinity of the ATP-hydrolyzing subunit KdpB by the formation of a transient KdpB/KdpC/ATP ternary complex.</text>
</comment>